<dbReference type="CDD" id="cd07816">
    <property type="entry name" value="Bet_v1-like"/>
    <property type="match status" value="1"/>
</dbReference>
<dbReference type="OrthoDB" id="1858506at2759"/>
<dbReference type="GO" id="GO:0010427">
    <property type="term" value="F:abscisic acid binding"/>
    <property type="evidence" value="ECO:0007669"/>
    <property type="project" value="InterPro"/>
</dbReference>
<dbReference type="InterPro" id="IPR000916">
    <property type="entry name" value="Bet_v_I/MLP"/>
</dbReference>
<proteinExistence type="inferred from homology"/>
<reference evidence="6" key="1">
    <citation type="submission" date="2019-09" db="EMBL/GenBank/DDBJ databases">
        <title>Draft genome information of white flower Hibiscus syriacus.</title>
        <authorList>
            <person name="Kim Y.-M."/>
        </authorList>
    </citation>
    <scope>NUCLEOTIDE SEQUENCE [LARGE SCALE GENOMIC DNA]</scope>
    <source>
        <strain evidence="6">YM2019G1</strain>
    </source>
</reference>
<evidence type="ECO:0000256" key="2">
    <source>
        <dbReference type="ARBA" id="ARBA00022821"/>
    </source>
</evidence>
<evidence type="ECO:0000313" key="7">
    <source>
        <dbReference type="Proteomes" id="UP000436088"/>
    </source>
</evidence>
<dbReference type="PROSITE" id="PS00451">
    <property type="entry name" value="PATHOGENESIS_BETVI"/>
    <property type="match status" value="1"/>
</dbReference>
<dbReference type="Gene3D" id="3.30.530.20">
    <property type="match status" value="1"/>
</dbReference>
<dbReference type="FunFam" id="3.30.530.20:FF:000007">
    <property type="entry name" value="Major pollen allergen Bet v 1-A"/>
    <property type="match status" value="1"/>
</dbReference>
<dbReference type="AlphaFoldDB" id="A0A6A3CPX0"/>
<evidence type="ECO:0000256" key="4">
    <source>
        <dbReference type="RuleBase" id="RU000409"/>
    </source>
</evidence>
<dbReference type="Pfam" id="PF00407">
    <property type="entry name" value="Bet_v_1"/>
    <property type="match status" value="1"/>
</dbReference>
<dbReference type="GO" id="GO:0006952">
    <property type="term" value="P:defense response"/>
    <property type="evidence" value="ECO:0007669"/>
    <property type="project" value="UniProtKB-KW"/>
</dbReference>
<dbReference type="GO" id="GO:0009738">
    <property type="term" value="P:abscisic acid-activated signaling pathway"/>
    <property type="evidence" value="ECO:0007669"/>
    <property type="project" value="InterPro"/>
</dbReference>
<name>A0A6A3CPX0_HIBSY</name>
<protein>
    <submittedName>
        <fullName evidence="6">Major pollen allergen Bet v 1-M/N</fullName>
    </submittedName>
</protein>
<sequence>MGIFNYEYEVITAIPPAKIFKACILDGQNLIPKIVPDQAFKSVEFIQGNGEPGTVKKITFAEGSRFDYMVEEVEALDKDELVYCYSVIEGGVLMNKLEKITYESVFEASPDGGSVCKIRCMYHTIGDFEITEEGTKAGKKKALEILKAVEAYLLDNPDHC</sequence>
<dbReference type="GO" id="GO:0004864">
    <property type="term" value="F:protein phosphatase inhibitor activity"/>
    <property type="evidence" value="ECO:0007669"/>
    <property type="project" value="InterPro"/>
</dbReference>
<dbReference type="PANTHER" id="PTHR31213:SF176">
    <property type="entry name" value="MAJOR ALLERGEN PRU AV 1-LIKE"/>
    <property type="match status" value="1"/>
</dbReference>
<keyword evidence="7" id="KW-1185">Reference proteome</keyword>
<evidence type="ECO:0000256" key="1">
    <source>
        <dbReference type="ARBA" id="ARBA00009744"/>
    </source>
</evidence>
<evidence type="ECO:0000256" key="3">
    <source>
        <dbReference type="ARBA" id="ARBA00023265"/>
    </source>
</evidence>
<dbReference type="SUPFAM" id="SSF55961">
    <property type="entry name" value="Bet v1-like"/>
    <property type="match status" value="1"/>
</dbReference>
<comment type="caution">
    <text evidence="6">The sequence shown here is derived from an EMBL/GenBank/DDBJ whole genome shotgun (WGS) entry which is preliminary data.</text>
</comment>
<gene>
    <name evidence="6" type="ORF">F3Y22_tig00002841pilonHSYRG00054</name>
</gene>
<dbReference type="InterPro" id="IPR024949">
    <property type="entry name" value="Bet_v_I_allergen"/>
</dbReference>
<dbReference type="PANTHER" id="PTHR31213">
    <property type="entry name" value="OS08G0374000 PROTEIN-RELATED"/>
    <property type="match status" value="1"/>
</dbReference>
<keyword evidence="2 4" id="KW-0611">Plant defense</keyword>
<dbReference type="EMBL" id="VEPZ02000197">
    <property type="protein sequence ID" value="KAE8730946.1"/>
    <property type="molecule type" value="Genomic_DNA"/>
</dbReference>
<organism evidence="6 7">
    <name type="scientific">Hibiscus syriacus</name>
    <name type="common">Rose of Sharon</name>
    <dbReference type="NCBI Taxonomy" id="106335"/>
    <lineage>
        <taxon>Eukaryota</taxon>
        <taxon>Viridiplantae</taxon>
        <taxon>Streptophyta</taxon>
        <taxon>Embryophyta</taxon>
        <taxon>Tracheophyta</taxon>
        <taxon>Spermatophyta</taxon>
        <taxon>Magnoliopsida</taxon>
        <taxon>eudicotyledons</taxon>
        <taxon>Gunneridae</taxon>
        <taxon>Pentapetalae</taxon>
        <taxon>rosids</taxon>
        <taxon>malvids</taxon>
        <taxon>Malvales</taxon>
        <taxon>Malvaceae</taxon>
        <taxon>Malvoideae</taxon>
        <taxon>Hibiscus</taxon>
    </lineage>
</organism>
<keyword evidence="3 4" id="KW-0568">Pathogenesis-related protein</keyword>
<accession>A0A6A3CPX0</accession>
<dbReference type="PRINTS" id="PR00634">
    <property type="entry name" value="BETALLERGEN"/>
</dbReference>
<evidence type="ECO:0000313" key="6">
    <source>
        <dbReference type="EMBL" id="KAE8730946.1"/>
    </source>
</evidence>
<dbReference type="GO" id="GO:0005634">
    <property type="term" value="C:nucleus"/>
    <property type="evidence" value="ECO:0007669"/>
    <property type="project" value="TreeGrafter"/>
</dbReference>
<dbReference type="InterPro" id="IPR050279">
    <property type="entry name" value="Plant_def-hormone_signal"/>
</dbReference>
<dbReference type="GO" id="GO:0005737">
    <property type="term" value="C:cytoplasm"/>
    <property type="evidence" value="ECO:0007669"/>
    <property type="project" value="TreeGrafter"/>
</dbReference>
<evidence type="ECO:0000259" key="5">
    <source>
        <dbReference type="Pfam" id="PF00407"/>
    </source>
</evidence>
<dbReference type="InterPro" id="IPR023393">
    <property type="entry name" value="START-like_dom_sf"/>
</dbReference>
<dbReference type="GO" id="GO:0038023">
    <property type="term" value="F:signaling receptor activity"/>
    <property type="evidence" value="ECO:0007669"/>
    <property type="project" value="InterPro"/>
</dbReference>
<dbReference type="Proteomes" id="UP000436088">
    <property type="component" value="Unassembled WGS sequence"/>
</dbReference>
<comment type="similarity">
    <text evidence="1 4">Belongs to the BetVI family.</text>
</comment>
<feature type="domain" description="Bet v I/Major latex protein" evidence="5">
    <location>
        <begin position="2"/>
        <end position="155"/>
    </location>
</feature>